<evidence type="ECO:0008006" key="5">
    <source>
        <dbReference type="Google" id="ProtNLM"/>
    </source>
</evidence>
<gene>
    <name evidence="3" type="ORF">GCM10023351_32650</name>
</gene>
<protein>
    <recommendedName>
        <fullName evidence="5">DUF624 domain-containing protein</fullName>
    </recommendedName>
</protein>
<reference evidence="4" key="1">
    <citation type="journal article" date="2019" name="Int. J. Syst. Evol. Microbiol.">
        <title>The Global Catalogue of Microorganisms (GCM) 10K type strain sequencing project: providing services to taxonomists for standard genome sequencing and annotation.</title>
        <authorList>
            <consortium name="The Broad Institute Genomics Platform"/>
            <consortium name="The Broad Institute Genome Sequencing Center for Infectious Disease"/>
            <person name="Wu L."/>
            <person name="Ma J."/>
        </authorList>
    </citation>
    <scope>NUCLEOTIDE SEQUENCE [LARGE SCALE GENOMIC DNA]</scope>
    <source>
        <strain evidence="4">JCM 18537</strain>
    </source>
</reference>
<evidence type="ECO:0000256" key="1">
    <source>
        <dbReference type="SAM" id="MobiDB-lite"/>
    </source>
</evidence>
<evidence type="ECO:0000256" key="2">
    <source>
        <dbReference type="SAM" id="Phobius"/>
    </source>
</evidence>
<feature type="transmembrane region" description="Helical" evidence="2">
    <location>
        <begin position="122"/>
        <end position="142"/>
    </location>
</feature>
<dbReference type="RefSeq" id="WP_345441679.1">
    <property type="nucleotide sequence ID" value="NZ_BAABKO010000007.1"/>
</dbReference>
<keyword evidence="4" id="KW-1185">Reference proteome</keyword>
<dbReference type="Pfam" id="PF04854">
    <property type="entry name" value="DUF624"/>
    <property type="match status" value="1"/>
</dbReference>
<organism evidence="3 4">
    <name type="scientific">Microbacterium gilvum</name>
    <dbReference type="NCBI Taxonomy" id="1336204"/>
    <lineage>
        <taxon>Bacteria</taxon>
        <taxon>Bacillati</taxon>
        <taxon>Actinomycetota</taxon>
        <taxon>Actinomycetes</taxon>
        <taxon>Micrococcales</taxon>
        <taxon>Microbacteriaceae</taxon>
        <taxon>Microbacterium</taxon>
    </lineage>
</organism>
<evidence type="ECO:0000313" key="4">
    <source>
        <dbReference type="Proteomes" id="UP001501645"/>
    </source>
</evidence>
<sequence length="228" mass="23045">MQSSTTHHSTTHKAERPTPTARLHDVADAVMFLGLLNALVIGGTVAGGVLLGWAPAVDAATALSRARLRGGGSSGQVRSFARIWREEFASANVRHAPGTAAIVVAAAGFAAAPAAWPACAALATAGIAHSTLVAAMAAHYDLRPAPAIAKAWVFLLRFPGAALVVLCALAGVAAVTWIVPGLLPVLSLGAAVHLVTALALSFFAANDAAISPTPAGDDARTTERRPSS</sequence>
<keyword evidence="2" id="KW-1133">Transmembrane helix</keyword>
<accession>A0ABP9AQJ6</accession>
<feature type="transmembrane region" description="Helical" evidence="2">
    <location>
        <begin position="185"/>
        <end position="205"/>
    </location>
</feature>
<dbReference type="Proteomes" id="UP001501645">
    <property type="component" value="Unassembled WGS sequence"/>
</dbReference>
<keyword evidence="2" id="KW-0472">Membrane</keyword>
<feature type="transmembrane region" description="Helical" evidence="2">
    <location>
        <begin position="29"/>
        <end position="57"/>
    </location>
</feature>
<dbReference type="EMBL" id="BAABKO010000007">
    <property type="protein sequence ID" value="GAA4784542.1"/>
    <property type="molecule type" value="Genomic_DNA"/>
</dbReference>
<dbReference type="InterPro" id="IPR006938">
    <property type="entry name" value="DUF624"/>
</dbReference>
<name>A0ABP9AQJ6_9MICO</name>
<comment type="caution">
    <text evidence="3">The sequence shown here is derived from an EMBL/GenBank/DDBJ whole genome shotgun (WGS) entry which is preliminary data.</text>
</comment>
<feature type="region of interest" description="Disordered" evidence="1">
    <location>
        <begin position="1"/>
        <end position="20"/>
    </location>
</feature>
<keyword evidence="2" id="KW-0812">Transmembrane</keyword>
<feature type="transmembrane region" description="Helical" evidence="2">
    <location>
        <begin position="154"/>
        <end position="179"/>
    </location>
</feature>
<evidence type="ECO:0000313" key="3">
    <source>
        <dbReference type="EMBL" id="GAA4784542.1"/>
    </source>
</evidence>
<proteinExistence type="predicted"/>